<evidence type="ECO:0000313" key="2">
    <source>
        <dbReference type="EMBL" id="EYC07690.1"/>
    </source>
</evidence>
<organism evidence="2 3">
    <name type="scientific">Ancylostoma ceylanicum</name>
    <dbReference type="NCBI Taxonomy" id="53326"/>
    <lineage>
        <taxon>Eukaryota</taxon>
        <taxon>Metazoa</taxon>
        <taxon>Ecdysozoa</taxon>
        <taxon>Nematoda</taxon>
        <taxon>Chromadorea</taxon>
        <taxon>Rhabditida</taxon>
        <taxon>Rhabditina</taxon>
        <taxon>Rhabditomorpha</taxon>
        <taxon>Strongyloidea</taxon>
        <taxon>Ancylostomatidae</taxon>
        <taxon>Ancylostomatinae</taxon>
        <taxon>Ancylostoma</taxon>
    </lineage>
</organism>
<dbReference type="Gene3D" id="1.20.1070.10">
    <property type="entry name" value="Rhodopsin 7-helix transmembrane proteins"/>
    <property type="match status" value="1"/>
</dbReference>
<feature type="transmembrane region" description="Helical" evidence="1">
    <location>
        <begin position="168"/>
        <end position="189"/>
    </location>
</feature>
<comment type="caution">
    <text evidence="2">The sequence shown here is derived from an EMBL/GenBank/DDBJ whole genome shotgun (WGS) entry which is preliminary data.</text>
</comment>
<dbReference type="SUPFAM" id="SSF81321">
    <property type="entry name" value="Family A G protein-coupled receptor-like"/>
    <property type="match status" value="1"/>
</dbReference>
<feature type="transmembrane region" description="Helical" evidence="1">
    <location>
        <begin position="55"/>
        <end position="74"/>
    </location>
</feature>
<protein>
    <recommendedName>
        <fullName evidence="4">7TM GPCR serpentine receptor class x (Srx) domain-containing protein</fullName>
    </recommendedName>
</protein>
<feature type="transmembrane region" description="Helical" evidence="1">
    <location>
        <begin position="94"/>
        <end position="115"/>
    </location>
</feature>
<feature type="transmembrane region" description="Helical" evidence="1">
    <location>
        <begin position="12"/>
        <end position="35"/>
    </location>
</feature>
<evidence type="ECO:0000256" key="1">
    <source>
        <dbReference type="SAM" id="Phobius"/>
    </source>
</evidence>
<dbReference type="Pfam" id="PF10321">
    <property type="entry name" value="7TM_GPCR_Srt"/>
    <property type="match status" value="1"/>
</dbReference>
<evidence type="ECO:0000313" key="3">
    <source>
        <dbReference type="Proteomes" id="UP000024635"/>
    </source>
</evidence>
<keyword evidence="1" id="KW-1133">Transmembrane helix</keyword>
<proteinExistence type="predicted"/>
<accession>A0A016TXZ8</accession>
<dbReference type="Proteomes" id="UP000024635">
    <property type="component" value="Unassembled WGS sequence"/>
</dbReference>
<dbReference type="OrthoDB" id="5870477at2759"/>
<evidence type="ECO:0008006" key="4">
    <source>
        <dbReference type="Google" id="ProtNLM"/>
    </source>
</evidence>
<name>A0A016TXZ8_9BILA</name>
<sequence>MLENVKELSNLHLPFFITYIVVGVVFLSLHIRLILIIHRTELIAKLPAYRVIQHASIACSINITAQIIAASFTLQGGEMDYTLNSINGAIFQGSWAVEYPMILILAVNRLLSVAWPLRARHICNIKLANVLLILCWAFGAFNTTLCLSGQVQTIWIVPSPGFVFTNQLVIATSTATYTTFSTFFDIVYLRFWLY</sequence>
<reference evidence="3" key="1">
    <citation type="journal article" date="2015" name="Nat. Genet.">
        <title>The genome and transcriptome of the zoonotic hookworm Ancylostoma ceylanicum identify infection-specific gene families.</title>
        <authorList>
            <person name="Schwarz E.M."/>
            <person name="Hu Y."/>
            <person name="Antoshechkin I."/>
            <person name="Miller M.M."/>
            <person name="Sternberg P.W."/>
            <person name="Aroian R.V."/>
        </authorList>
    </citation>
    <scope>NUCLEOTIDE SEQUENCE</scope>
    <source>
        <strain evidence="3">HY135</strain>
    </source>
</reference>
<keyword evidence="3" id="KW-1185">Reference proteome</keyword>
<dbReference type="InterPro" id="IPR019425">
    <property type="entry name" value="7TM_GPCR_serpentine_rcpt_Srt"/>
</dbReference>
<keyword evidence="1" id="KW-0812">Transmembrane</keyword>
<dbReference type="EMBL" id="JARK01001405">
    <property type="protein sequence ID" value="EYC07690.1"/>
    <property type="molecule type" value="Genomic_DNA"/>
</dbReference>
<feature type="transmembrane region" description="Helical" evidence="1">
    <location>
        <begin position="127"/>
        <end position="156"/>
    </location>
</feature>
<keyword evidence="1" id="KW-0472">Membrane</keyword>
<gene>
    <name evidence="2" type="primary">Acey_s0069.g348</name>
    <name evidence="2" type="ORF">Y032_0069g348</name>
</gene>
<dbReference type="AlphaFoldDB" id="A0A016TXZ8"/>